<dbReference type="RefSeq" id="WP_162071257.1">
    <property type="nucleotide sequence ID" value="NZ_AP019011.1"/>
</dbReference>
<name>A0A679I3Y9_9RHOO</name>
<reference evidence="2" key="1">
    <citation type="submission" date="2020-01" db="EMBL/GenBank/DDBJ databases">
        <title>Phosphoaccumulans saitamaens gen. nov., sp. nov., a polyphosphate accumulating bacterium isolated from surface river water.</title>
        <authorList>
            <person name="Watanabe K."/>
            <person name="Suda W."/>
        </authorList>
    </citation>
    <scope>NUCLEOTIDE SEQUENCE [LARGE SCALE GENOMIC DNA]</scope>
    <source>
        <strain evidence="2">ICHIAU1</strain>
    </source>
</reference>
<evidence type="ECO:0000313" key="1">
    <source>
        <dbReference type="EMBL" id="BBU69088.1"/>
    </source>
</evidence>
<protein>
    <submittedName>
        <fullName evidence="1">Uncharacterized protein</fullName>
    </submittedName>
</protein>
<sequence length="47" mass="5107">MSESNIGSSFDSFLQEETSLEDATEVAIERIVNWLGVEALKDSGSDV</sequence>
<organism evidence="1 2">
    <name type="scientific">Fluviibacter phosphoraccumulans</name>
    <dbReference type="NCBI Taxonomy" id="1751046"/>
    <lineage>
        <taxon>Bacteria</taxon>
        <taxon>Pseudomonadati</taxon>
        <taxon>Pseudomonadota</taxon>
        <taxon>Betaproteobacteria</taxon>
        <taxon>Rhodocyclales</taxon>
        <taxon>Fluviibacteraceae</taxon>
        <taxon>Fluviibacter</taxon>
    </lineage>
</organism>
<dbReference type="OrthoDB" id="9809434at2"/>
<accession>A0A679I3Y9</accession>
<proteinExistence type="predicted"/>
<dbReference type="AlphaFoldDB" id="A0A679I3Y9"/>
<keyword evidence="2" id="KW-1185">Reference proteome</keyword>
<evidence type="ECO:0000313" key="2">
    <source>
        <dbReference type="Proteomes" id="UP000463961"/>
    </source>
</evidence>
<dbReference type="Proteomes" id="UP000463961">
    <property type="component" value="Chromosome"/>
</dbReference>
<dbReference type="EMBL" id="AP022345">
    <property type="protein sequence ID" value="BBU69088.1"/>
    <property type="molecule type" value="Genomic_DNA"/>
</dbReference>
<gene>
    <name evidence="1" type="ORF">ICHIAU1_13710</name>
</gene>